<name>A0A9D4QPZ1_DREPO</name>
<reference evidence="1" key="2">
    <citation type="submission" date="2020-11" db="EMBL/GenBank/DDBJ databases">
        <authorList>
            <person name="McCartney M.A."/>
            <person name="Auch B."/>
            <person name="Kono T."/>
            <person name="Mallez S."/>
            <person name="Becker A."/>
            <person name="Gohl D.M."/>
            <person name="Silverstein K.A.T."/>
            <person name="Koren S."/>
            <person name="Bechman K.B."/>
            <person name="Herman A."/>
            <person name="Abrahante J.E."/>
            <person name="Garbe J."/>
        </authorList>
    </citation>
    <scope>NUCLEOTIDE SEQUENCE</scope>
    <source>
        <strain evidence="1">Duluth1</strain>
        <tissue evidence="1">Whole animal</tissue>
    </source>
</reference>
<accession>A0A9D4QPZ1</accession>
<proteinExistence type="predicted"/>
<organism evidence="1 2">
    <name type="scientific">Dreissena polymorpha</name>
    <name type="common">Zebra mussel</name>
    <name type="synonym">Mytilus polymorpha</name>
    <dbReference type="NCBI Taxonomy" id="45954"/>
    <lineage>
        <taxon>Eukaryota</taxon>
        <taxon>Metazoa</taxon>
        <taxon>Spiralia</taxon>
        <taxon>Lophotrochozoa</taxon>
        <taxon>Mollusca</taxon>
        <taxon>Bivalvia</taxon>
        <taxon>Autobranchia</taxon>
        <taxon>Heteroconchia</taxon>
        <taxon>Euheterodonta</taxon>
        <taxon>Imparidentia</taxon>
        <taxon>Neoheterodontei</taxon>
        <taxon>Myida</taxon>
        <taxon>Dreissenoidea</taxon>
        <taxon>Dreissenidae</taxon>
        <taxon>Dreissena</taxon>
    </lineage>
</organism>
<comment type="caution">
    <text evidence="1">The sequence shown here is derived from an EMBL/GenBank/DDBJ whole genome shotgun (WGS) entry which is preliminary data.</text>
</comment>
<reference evidence="1" key="1">
    <citation type="journal article" date="2019" name="bioRxiv">
        <title>The Genome of the Zebra Mussel, Dreissena polymorpha: A Resource for Invasive Species Research.</title>
        <authorList>
            <person name="McCartney M.A."/>
            <person name="Auch B."/>
            <person name="Kono T."/>
            <person name="Mallez S."/>
            <person name="Zhang Y."/>
            <person name="Obille A."/>
            <person name="Becker A."/>
            <person name="Abrahante J.E."/>
            <person name="Garbe J."/>
            <person name="Badalamenti J.P."/>
            <person name="Herman A."/>
            <person name="Mangelson H."/>
            <person name="Liachko I."/>
            <person name="Sullivan S."/>
            <person name="Sone E.D."/>
            <person name="Koren S."/>
            <person name="Silverstein K.A.T."/>
            <person name="Beckman K.B."/>
            <person name="Gohl D.M."/>
        </authorList>
    </citation>
    <scope>NUCLEOTIDE SEQUENCE</scope>
    <source>
        <strain evidence="1">Duluth1</strain>
        <tissue evidence="1">Whole animal</tissue>
    </source>
</reference>
<dbReference type="EMBL" id="JAIWYP010000004">
    <property type="protein sequence ID" value="KAH3839251.1"/>
    <property type="molecule type" value="Genomic_DNA"/>
</dbReference>
<dbReference type="AlphaFoldDB" id="A0A9D4QPZ1"/>
<evidence type="ECO:0000313" key="2">
    <source>
        <dbReference type="Proteomes" id="UP000828390"/>
    </source>
</evidence>
<evidence type="ECO:0000313" key="1">
    <source>
        <dbReference type="EMBL" id="KAH3839251.1"/>
    </source>
</evidence>
<dbReference type="Proteomes" id="UP000828390">
    <property type="component" value="Unassembled WGS sequence"/>
</dbReference>
<gene>
    <name evidence="1" type="ORF">DPMN_112677</name>
</gene>
<keyword evidence="2" id="KW-1185">Reference proteome</keyword>
<sequence length="133" mass="15414">MKTAHRRLCSWFGRGRWQTMGAGRRHLIFLARLLRVKPNSSCSHPIVQPEVTPCRPLKTFSQQRRTSLSTQRSIETCLRRHCQISLTQAANIFETSDRAPRTRWNSSLSSTSHCIHFGTAKQRGQRRPGKHRH</sequence>
<protein>
    <submittedName>
        <fullName evidence="1">Uncharacterized protein</fullName>
    </submittedName>
</protein>